<gene>
    <name evidence="2" type="ORF">E2L03_11750</name>
</gene>
<protein>
    <recommendedName>
        <fullName evidence="1">Amidohydrolase-related domain-containing protein</fullName>
    </recommendedName>
</protein>
<reference evidence="2 3" key="1">
    <citation type="submission" date="2019-03" db="EMBL/GenBank/DDBJ databases">
        <authorList>
            <person name="Liu G."/>
        </authorList>
    </citation>
    <scope>NUCLEOTIDE SEQUENCE [LARGE SCALE GENOMIC DNA]</scope>
    <source>
        <strain evidence="2 3">DSM 19099</strain>
    </source>
</reference>
<dbReference type="InterPro" id="IPR051781">
    <property type="entry name" value="Metallo-dep_Hydrolase"/>
</dbReference>
<evidence type="ECO:0000313" key="3">
    <source>
        <dbReference type="Proteomes" id="UP000298210"/>
    </source>
</evidence>
<dbReference type="PANTHER" id="PTHR43135">
    <property type="entry name" value="ALPHA-D-RIBOSE 1-METHYLPHOSPHONATE 5-TRIPHOSPHATE DIPHOSPHATASE"/>
    <property type="match status" value="1"/>
</dbReference>
<comment type="caution">
    <text evidence="2">The sequence shown here is derived from an EMBL/GenBank/DDBJ whole genome shotgun (WGS) entry which is preliminary data.</text>
</comment>
<dbReference type="SUPFAM" id="SSF51556">
    <property type="entry name" value="Metallo-dependent hydrolases"/>
    <property type="match status" value="1"/>
</dbReference>
<dbReference type="InterPro" id="IPR011059">
    <property type="entry name" value="Metal-dep_hydrolase_composite"/>
</dbReference>
<accession>A0A4Y7WHT7</accession>
<name>A0A4Y7WHT7_9BACI</name>
<dbReference type="Gene3D" id="3.40.50.10910">
    <property type="entry name" value="Amidohydrolase"/>
    <property type="match status" value="1"/>
</dbReference>
<feature type="domain" description="Amidohydrolase-related" evidence="1">
    <location>
        <begin position="44"/>
        <end position="380"/>
    </location>
</feature>
<evidence type="ECO:0000313" key="2">
    <source>
        <dbReference type="EMBL" id="TES47832.1"/>
    </source>
</evidence>
<dbReference type="AlphaFoldDB" id="A0A4Y7WHT7"/>
<dbReference type="InterPro" id="IPR006680">
    <property type="entry name" value="Amidohydro-rel"/>
</dbReference>
<dbReference type="Gene3D" id="1.20.58.520">
    <property type="entry name" value="Amidohydrolase"/>
    <property type="match status" value="1"/>
</dbReference>
<dbReference type="Gene3D" id="3.30.110.90">
    <property type="entry name" value="Amidohydrolase"/>
    <property type="match status" value="1"/>
</dbReference>
<dbReference type="Pfam" id="PF01979">
    <property type="entry name" value="Amidohydro_1"/>
    <property type="match status" value="1"/>
</dbReference>
<proteinExistence type="predicted"/>
<organism evidence="2 3">
    <name type="scientific">Shouchella lehensis</name>
    <dbReference type="NCBI Taxonomy" id="300825"/>
    <lineage>
        <taxon>Bacteria</taxon>
        <taxon>Bacillati</taxon>
        <taxon>Bacillota</taxon>
        <taxon>Bacilli</taxon>
        <taxon>Bacillales</taxon>
        <taxon>Bacillaceae</taxon>
        <taxon>Shouchella</taxon>
    </lineage>
</organism>
<sequence>MKQMETLNVLNLETGQFEGKTITINDGKVTEMMEAPISHLRTYALPGLVDNHCHIQPAYAPLFTAAGVTSVRNTAGNSLHLKPLKDHQYASFSPTVFTADRMIDGVPGLWGKTSSGSFSTQSKHDAIEEVKRQVDVGASFIKVYGRLKRDVMEAVVNEAAKCKLDVSADLLASTDVDARTAAKMGIRFLEHNSGIIQSLIPSWHSLLSDKEDRALLEKGLDEDKLSTLCEELITAGVVIVPTLSLFAQGTKESHWSISTSVKTSALTSLEEHWNYVRPYIQSSKQTRLLEVSKQITTAYHEKGGTILAGTDSPAGVDTYPGQLLHRELQLLVQCGLSPFEAIQSATSIPSKLFGLNSVCKVGGQADLVILKSNPLKDISATRLIEWVVKNGMWHRPEALIAKAEQNQQKYNQASYDKQEQVYYDYMNKQYPHLMK</sequence>
<dbReference type="InterPro" id="IPR032466">
    <property type="entry name" value="Metal_Hydrolase"/>
</dbReference>
<evidence type="ECO:0000259" key="1">
    <source>
        <dbReference type="Pfam" id="PF01979"/>
    </source>
</evidence>
<dbReference type="Gene3D" id="2.30.40.10">
    <property type="entry name" value="Urease, subunit C, domain 1"/>
    <property type="match status" value="1"/>
</dbReference>
<dbReference type="EMBL" id="SNUX01000003">
    <property type="protein sequence ID" value="TES47832.1"/>
    <property type="molecule type" value="Genomic_DNA"/>
</dbReference>
<dbReference type="PANTHER" id="PTHR43135:SF3">
    <property type="entry name" value="ALPHA-D-RIBOSE 1-METHYLPHOSPHONATE 5-TRIPHOSPHATE DIPHOSPHATASE"/>
    <property type="match status" value="1"/>
</dbReference>
<dbReference type="GO" id="GO:0016810">
    <property type="term" value="F:hydrolase activity, acting on carbon-nitrogen (but not peptide) bonds"/>
    <property type="evidence" value="ECO:0007669"/>
    <property type="project" value="InterPro"/>
</dbReference>
<dbReference type="Proteomes" id="UP000298210">
    <property type="component" value="Unassembled WGS sequence"/>
</dbReference>